<reference evidence="11" key="1">
    <citation type="submission" date="2019-05" db="EMBL/GenBank/DDBJ databases">
        <title>Annotation for the trematode Paragonimus heterotremus.</title>
        <authorList>
            <person name="Choi Y.-J."/>
        </authorList>
    </citation>
    <scope>NUCLEOTIDE SEQUENCE</scope>
    <source>
        <strain evidence="11">LC</strain>
    </source>
</reference>
<dbReference type="GO" id="GO:0006508">
    <property type="term" value="P:proteolysis"/>
    <property type="evidence" value="ECO:0007669"/>
    <property type="project" value="UniProtKB-KW"/>
</dbReference>
<dbReference type="SUPFAM" id="SSF55486">
    <property type="entry name" value="Metalloproteases ('zincins'), catalytic domain"/>
    <property type="match status" value="1"/>
</dbReference>
<dbReference type="EMBL" id="LUCH01006504">
    <property type="protein sequence ID" value="KAF5397279.1"/>
    <property type="molecule type" value="Genomic_DNA"/>
</dbReference>
<feature type="binding site" evidence="9">
    <location>
        <position position="85"/>
    </location>
    <ligand>
        <name>Zn(2+)</name>
        <dbReference type="ChEBI" id="CHEBI:29105"/>
        <note>catalytic</note>
    </ligand>
</feature>
<dbReference type="OrthoDB" id="527990at2759"/>
<gene>
    <name evidence="11" type="ORF">PHET_09395</name>
</gene>
<evidence type="ECO:0000313" key="12">
    <source>
        <dbReference type="Proteomes" id="UP000748531"/>
    </source>
</evidence>
<dbReference type="GO" id="GO:0007155">
    <property type="term" value="P:cell adhesion"/>
    <property type="evidence" value="ECO:0007669"/>
    <property type="project" value="InterPro"/>
</dbReference>
<evidence type="ECO:0000256" key="3">
    <source>
        <dbReference type="ARBA" id="ARBA00022723"/>
    </source>
</evidence>
<accession>A0A8J4T3V2</accession>
<proteinExistence type="inferred from homology"/>
<comment type="caution">
    <text evidence="11">The sequence shown here is derived from an EMBL/GenBank/DDBJ whole genome shotgun (WGS) entry which is preliminary data.</text>
</comment>
<dbReference type="EC" id="3.4.24.-" evidence="10"/>
<dbReference type="GO" id="GO:0005737">
    <property type="term" value="C:cytoplasm"/>
    <property type="evidence" value="ECO:0007669"/>
    <property type="project" value="TreeGrafter"/>
</dbReference>
<comment type="similarity">
    <text evidence="1 10">Belongs to the peptidase M8 family.</text>
</comment>
<dbReference type="GO" id="GO:0016020">
    <property type="term" value="C:membrane"/>
    <property type="evidence" value="ECO:0007669"/>
    <property type="project" value="InterPro"/>
</dbReference>
<dbReference type="Gene3D" id="3.90.132.10">
    <property type="entry name" value="Leishmanolysin , domain 2"/>
    <property type="match status" value="1"/>
</dbReference>
<evidence type="ECO:0000256" key="8">
    <source>
        <dbReference type="PIRSR" id="PIRSR601577-1"/>
    </source>
</evidence>
<evidence type="ECO:0000256" key="10">
    <source>
        <dbReference type="RuleBase" id="RU366077"/>
    </source>
</evidence>
<dbReference type="Proteomes" id="UP000748531">
    <property type="component" value="Unassembled WGS sequence"/>
</dbReference>
<keyword evidence="5 9" id="KW-0862">Zinc</keyword>
<dbReference type="GO" id="GO:0004222">
    <property type="term" value="F:metalloendopeptidase activity"/>
    <property type="evidence" value="ECO:0007669"/>
    <property type="project" value="UniProtKB-UniRule"/>
</dbReference>
<dbReference type="PANTHER" id="PTHR10942:SF0">
    <property type="entry name" value="LEISHMANOLYSIN-LIKE PEPTIDASE"/>
    <property type="match status" value="1"/>
</dbReference>
<evidence type="ECO:0000256" key="9">
    <source>
        <dbReference type="PIRSR" id="PIRSR601577-2"/>
    </source>
</evidence>
<protein>
    <recommendedName>
        <fullName evidence="7 10">Leishmanolysin-like peptidase</fullName>
        <ecNumber evidence="10">3.4.24.-</ecNumber>
    </recommendedName>
</protein>
<name>A0A8J4T3V2_9TREM</name>
<comment type="cofactor">
    <cofactor evidence="9 10">
        <name>Zn(2+)</name>
        <dbReference type="ChEBI" id="CHEBI:29105"/>
    </cofactor>
    <text evidence="9 10">Binds 1 zinc ion per subunit.</text>
</comment>
<keyword evidence="12" id="KW-1185">Reference proteome</keyword>
<feature type="binding site" evidence="9">
    <location>
        <position position="184"/>
    </location>
    <ligand>
        <name>Zn(2+)</name>
        <dbReference type="ChEBI" id="CHEBI:29105"/>
        <note>catalytic</note>
    </ligand>
</feature>
<feature type="binding site" evidence="9">
    <location>
        <position position="81"/>
    </location>
    <ligand>
        <name>Zn(2+)</name>
        <dbReference type="ChEBI" id="CHEBI:29105"/>
        <note>catalytic</note>
    </ligand>
</feature>
<keyword evidence="3 9" id="KW-0479">Metal-binding</keyword>
<dbReference type="PANTHER" id="PTHR10942">
    <property type="entry name" value="LEISHMANOLYSIN-LIKE PEPTIDASE"/>
    <property type="match status" value="1"/>
</dbReference>
<dbReference type="InterPro" id="IPR001577">
    <property type="entry name" value="Peptidase_M8"/>
</dbReference>
<keyword evidence="2 10" id="KW-0645">Protease</keyword>
<evidence type="ECO:0000256" key="1">
    <source>
        <dbReference type="ARBA" id="ARBA00005860"/>
    </source>
</evidence>
<evidence type="ECO:0000256" key="5">
    <source>
        <dbReference type="ARBA" id="ARBA00022833"/>
    </source>
</evidence>
<keyword evidence="6 9" id="KW-0482">Metalloprotease</keyword>
<evidence type="ECO:0000256" key="4">
    <source>
        <dbReference type="ARBA" id="ARBA00022801"/>
    </source>
</evidence>
<evidence type="ECO:0000313" key="11">
    <source>
        <dbReference type="EMBL" id="KAF5397279.1"/>
    </source>
</evidence>
<organism evidence="11 12">
    <name type="scientific">Paragonimus heterotremus</name>
    <dbReference type="NCBI Taxonomy" id="100268"/>
    <lineage>
        <taxon>Eukaryota</taxon>
        <taxon>Metazoa</taxon>
        <taxon>Spiralia</taxon>
        <taxon>Lophotrochozoa</taxon>
        <taxon>Platyhelminthes</taxon>
        <taxon>Trematoda</taxon>
        <taxon>Digenea</taxon>
        <taxon>Plagiorchiida</taxon>
        <taxon>Troglotremata</taxon>
        <taxon>Troglotrematidae</taxon>
        <taxon>Paragonimus</taxon>
    </lineage>
</organism>
<keyword evidence="4 10" id="KW-0378">Hydrolase</keyword>
<dbReference type="AlphaFoldDB" id="A0A8J4T3V2"/>
<dbReference type="Gene3D" id="3.10.170.20">
    <property type="match status" value="1"/>
</dbReference>
<dbReference type="Pfam" id="PF01457">
    <property type="entry name" value="Peptidase_M8"/>
    <property type="match status" value="2"/>
</dbReference>
<feature type="non-terminal residue" evidence="11">
    <location>
        <position position="351"/>
    </location>
</feature>
<dbReference type="GO" id="GO:0046872">
    <property type="term" value="F:metal ion binding"/>
    <property type="evidence" value="ECO:0007669"/>
    <property type="project" value="UniProtKB-KW"/>
</dbReference>
<evidence type="ECO:0000256" key="6">
    <source>
        <dbReference type="ARBA" id="ARBA00023049"/>
    </source>
</evidence>
<evidence type="ECO:0000256" key="2">
    <source>
        <dbReference type="ARBA" id="ARBA00022670"/>
    </source>
</evidence>
<feature type="active site" evidence="8">
    <location>
        <position position="82"/>
    </location>
</feature>
<sequence length="351" mass="39612">GCTLIGYSGPKQISQDGEGLKDTELLLYVDSVPESTCWNALAFAVLCAQDPITDRPIFGFVGVCAMFFKRKHNEQSIILIHEIAHILGFNEMALAYFRDENGEPRTPRNSITNLPNLGKLSKTYKPSDNTAIVETKCYSSASGIHNETIWYLTLPTLLKLARKHFKASNLKGVPMENNANDGGHFERRVFGSSIMNPGESEGARLTNFTIALFHDSNWYDVSYAHVKNTRWGKNAGETFVAKSCYEYMEQQRKRRLPLKPFCDWNQQTIPACKPEYNGFSYCQIKPVQRLRPSAQTLRSPSNSMLQRQSRFSGYSGLTDGCPQLTESTSLYSWLRISQNCQLDISKETLGK</sequence>
<evidence type="ECO:0000256" key="7">
    <source>
        <dbReference type="ARBA" id="ARBA00039717"/>
    </source>
</evidence>